<dbReference type="PANTHER" id="PTHR42744:SF1">
    <property type="entry name" value="BINDING-PROTEIN-DEPENDENT TRANSPORT SYSTEMS INNER MEMBRANE COMPONENT"/>
    <property type="match status" value="1"/>
</dbReference>
<keyword evidence="3 5" id="KW-1133">Transmembrane helix</keyword>
<feature type="domain" description="ABC transmembrane type-1" evidence="6">
    <location>
        <begin position="51"/>
        <end position="246"/>
    </location>
</feature>
<dbReference type="Gene3D" id="1.10.3720.10">
    <property type="entry name" value="MetI-like"/>
    <property type="match status" value="2"/>
</dbReference>
<dbReference type="Pfam" id="PF00528">
    <property type="entry name" value="BPD_transp_1"/>
    <property type="match status" value="2"/>
</dbReference>
<protein>
    <submittedName>
        <fullName evidence="7">ABC transporter permease</fullName>
    </submittedName>
</protein>
<dbReference type="PANTHER" id="PTHR42744">
    <property type="entry name" value="BINDING-PROTEIN-DEPENDENT TRANSPORT SYSTEMS INNER MEMBRANE COMPONENT"/>
    <property type="match status" value="1"/>
</dbReference>
<feature type="transmembrane region" description="Helical" evidence="5">
    <location>
        <begin position="523"/>
        <end position="545"/>
    </location>
</feature>
<feature type="transmembrane region" description="Helical" evidence="5">
    <location>
        <begin position="318"/>
        <end position="341"/>
    </location>
</feature>
<gene>
    <name evidence="7" type="ORF">Aru02nite_51300</name>
</gene>
<dbReference type="GO" id="GO:0005886">
    <property type="term" value="C:plasma membrane"/>
    <property type="evidence" value="ECO:0007669"/>
    <property type="project" value="UniProtKB-SubCell"/>
</dbReference>
<feature type="transmembrane region" description="Helical" evidence="5">
    <location>
        <begin position="467"/>
        <end position="489"/>
    </location>
</feature>
<dbReference type="PROSITE" id="PS50928">
    <property type="entry name" value="ABC_TM1"/>
    <property type="match status" value="2"/>
</dbReference>
<comment type="similarity">
    <text evidence="5">Belongs to the binding-protein-dependent transport system permease family.</text>
</comment>
<accession>A0A8J3NCP9</accession>
<feature type="domain" description="ABC transmembrane type-1" evidence="6">
    <location>
        <begin position="358"/>
        <end position="544"/>
    </location>
</feature>
<dbReference type="InterPro" id="IPR035906">
    <property type="entry name" value="MetI-like_sf"/>
</dbReference>
<feature type="transmembrane region" description="Helical" evidence="5">
    <location>
        <begin position="425"/>
        <end position="446"/>
    </location>
</feature>
<feature type="transmembrane region" description="Helical" evidence="5">
    <location>
        <begin position="169"/>
        <end position="193"/>
    </location>
</feature>
<feature type="transmembrane region" description="Helical" evidence="5">
    <location>
        <begin position="361"/>
        <end position="381"/>
    </location>
</feature>
<sequence>MPRRWTVLVAAAALLVVTYLAVRSGRYAAVTYLATQPRQLDPSASALCYYAARSMTRMFEALGLSLVFSLAFGYAAARSRRLERVLVPALDILQSVPVLGLLAVSAPAVIELVPGSVLDQEAVAVFAVFCAQAWHMAFAFYQSLIMLPPELDELSRGFRFPRWLRFVKVELPHAAIALVWNGMMGFASGWFFLAVSEAVTVAGSRGALPGVGSYAAQAIADGDPRRLLMAMAAMAVLVLAAHTLFWRPVAAWAERFRVEDTGPPQRQRSAVLDRVRRPAALPVRVRQVGADLADRAGRIFGTDGGPVPRGRPTRPRGAGTGVLVAAVAAVAVAGVAGAVWGGGPGLVLRPLLLGVPTLLRVAAVVVVATLVWVPIGVRIGLSPRLTRVAQPVILLLASFPANFLYPAALWLLARTGVPLDVGGTLLMALSAQWYVLFNTVAGATAIPTDLRQATTDLGVRGLLRWRTLIAPAIFPYWLTGAISAAGSAWNASIIAEVVSFGGHRIVADGLGALIAEAARTADFPALLAAVTVVTLYVALLHHLLWRRLYRYARRRFAVG</sequence>
<organism evidence="7 8">
    <name type="scientific">Actinocatenispora rupis</name>
    <dbReference type="NCBI Taxonomy" id="519421"/>
    <lineage>
        <taxon>Bacteria</taxon>
        <taxon>Bacillati</taxon>
        <taxon>Actinomycetota</taxon>
        <taxon>Actinomycetes</taxon>
        <taxon>Micromonosporales</taxon>
        <taxon>Micromonosporaceae</taxon>
        <taxon>Actinocatenispora</taxon>
    </lineage>
</organism>
<evidence type="ECO:0000313" key="7">
    <source>
        <dbReference type="EMBL" id="GID14241.1"/>
    </source>
</evidence>
<comment type="caution">
    <text evidence="7">The sequence shown here is derived from an EMBL/GenBank/DDBJ whole genome shotgun (WGS) entry which is preliminary data.</text>
</comment>
<dbReference type="AlphaFoldDB" id="A0A8J3NCP9"/>
<dbReference type="SUPFAM" id="SSF161098">
    <property type="entry name" value="MetI-like"/>
    <property type="match status" value="2"/>
</dbReference>
<dbReference type="GO" id="GO:0055085">
    <property type="term" value="P:transmembrane transport"/>
    <property type="evidence" value="ECO:0007669"/>
    <property type="project" value="InterPro"/>
</dbReference>
<name>A0A8J3NCP9_9ACTN</name>
<evidence type="ECO:0000259" key="6">
    <source>
        <dbReference type="PROSITE" id="PS50928"/>
    </source>
</evidence>
<feature type="transmembrane region" description="Helical" evidence="5">
    <location>
        <begin position="227"/>
        <end position="246"/>
    </location>
</feature>
<dbReference type="InterPro" id="IPR000515">
    <property type="entry name" value="MetI-like"/>
</dbReference>
<reference evidence="7" key="1">
    <citation type="submission" date="2021-01" db="EMBL/GenBank/DDBJ databases">
        <title>Whole genome shotgun sequence of Actinocatenispora rupis NBRC 107355.</title>
        <authorList>
            <person name="Komaki H."/>
            <person name="Tamura T."/>
        </authorList>
    </citation>
    <scope>NUCLEOTIDE SEQUENCE</scope>
    <source>
        <strain evidence="7">NBRC 107355</strain>
    </source>
</reference>
<evidence type="ECO:0000313" key="8">
    <source>
        <dbReference type="Proteomes" id="UP000612808"/>
    </source>
</evidence>
<comment type="subcellular location">
    <subcellularLocation>
        <location evidence="5">Cell membrane</location>
        <topology evidence="5">Multi-pass membrane protein</topology>
    </subcellularLocation>
    <subcellularLocation>
        <location evidence="1">Membrane</location>
        <topology evidence="1">Multi-pass membrane protein</topology>
    </subcellularLocation>
</comment>
<keyword evidence="8" id="KW-1185">Reference proteome</keyword>
<evidence type="ECO:0000256" key="3">
    <source>
        <dbReference type="ARBA" id="ARBA00022989"/>
    </source>
</evidence>
<keyword evidence="2 5" id="KW-0812">Transmembrane</keyword>
<keyword evidence="4 5" id="KW-0472">Membrane</keyword>
<evidence type="ECO:0000256" key="1">
    <source>
        <dbReference type="ARBA" id="ARBA00004141"/>
    </source>
</evidence>
<dbReference type="Proteomes" id="UP000612808">
    <property type="component" value="Unassembled WGS sequence"/>
</dbReference>
<evidence type="ECO:0000256" key="4">
    <source>
        <dbReference type="ARBA" id="ARBA00023136"/>
    </source>
</evidence>
<evidence type="ECO:0000256" key="2">
    <source>
        <dbReference type="ARBA" id="ARBA00022692"/>
    </source>
</evidence>
<dbReference type="CDD" id="cd06261">
    <property type="entry name" value="TM_PBP2"/>
    <property type="match status" value="2"/>
</dbReference>
<proteinExistence type="inferred from homology"/>
<feature type="transmembrane region" description="Helical" evidence="5">
    <location>
        <begin position="393"/>
        <end position="413"/>
    </location>
</feature>
<keyword evidence="5" id="KW-0813">Transport</keyword>
<dbReference type="EMBL" id="BOMB01000030">
    <property type="protein sequence ID" value="GID14241.1"/>
    <property type="molecule type" value="Genomic_DNA"/>
</dbReference>
<evidence type="ECO:0000256" key="5">
    <source>
        <dbReference type="RuleBase" id="RU363032"/>
    </source>
</evidence>
<feature type="transmembrane region" description="Helical" evidence="5">
    <location>
        <begin position="59"/>
        <end position="77"/>
    </location>
</feature>